<feature type="compositionally biased region" description="Basic residues" evidence="2">
    <location>
        <begin position="262"/>
        <end position="272"/>
    </location>
</feature>
<gene>
    <name evidence="3" type="ORF">NSK_003679</name>
</gene>
<evidence type="ECO:0000256" key="2">
    <source>
        <dbReference type="SAM" id="MobiDB-lite"/>
    </source>
</evidence>
<dbReference type="Proteomes" id="UP000355283">
    <property type="component" value="Unassembled WGS sequence"/>
</dbReference>
<keyword evidence="4" id="KW-1185">Reference proteome</keyword>
<feature type="compositionally biased region" description="Acidic residues" evidence="2">
    <location>
        <begin position="311"/>
        <end position="320"/>
    </location>
</feature>
<sequence length="437" mass="47883">MKTNKLAQSPRKATLMPALPPDLDVSRTQGLVFGHLALILTRLAAYLPPHEAPLLREISNAFGVLEAQHRMLEEEVGQLRIMKEGWHQRRSAPSHSQAQPERPDDERMLSRISTTDDPNCASGDTDSKRIRAYRKAVQERNEKIAQLRQEKEEALRQINAAHKERLQDSESRAQSLEVRAERESTEIQQLTNLALFMQKNLESLHAQVTTLTAENMELKLQREAAGASTVASTSMPNALSTHTTKALNAPGVKTATTEAPKKGPRSAVRKATAHAAGRGASKVASHMIGLGDMDKIDDGSDNRDPFRWDGSDEDGGEPQDENSQAAVNTHPLALGTTEYSSGEDDRVFDYNDVTVLDEGESEEEDKEEGGAEGGTEDAGPPPRSEAESFWREGKGILRLLFQALGHNPLRGHRERDEDPGCPPNKAVGSTPSPCPAH</sequence>
<feature type="region of interest" description="Disordered" evidence="2">
    <location>
        <begin position="408"/>
        <end position="437"/>
    </location>
</feature>
<name>A0A4D9D1J1_9STRA</name>
<feature type="coiled-coil region" evidence="1">
    <location>
        <begin position="130"/>
        <end position="221"/>
    </location>
</feature>
<keyword evidence="1" id="KW-0175">Coiled coil</keyword>
<reference evidence="3 4" key="1">
    <citation type="submission" date="2019-01" db="EMBL/GenBank/DDBJ databases">
        <title>Nuclear Genome Assembly of the Microalgal Biofuel strain Nannochloropsis salina CCMP1776.</title>
        <authorList>
            <person name="Hovde B."/>
        </authorList>
    </citation>
    <scope>NUCLEOTIDE SEQUENCE [LARGE SCALE GENOMIC DNA]</scope>
    <source>
        <strain evidence="3 4">CCMP1776</strain>
    </source>
</reference>
<evidence type="ECO:0000256" key="1">
    <source>
        <dbReference type="SAM" id="Coils"/>
    </source>
</evidence>
<dbReference type="EMBL" id="SDOX01000016">
    <property type="protein sequence ID" value="TFJ85256.1"/>
    <property type="molecule type" value="Genomic_DNA"/>
</dbReference>
<evidence type="ECO:0000313" key="3">
    <source>
        <dbReference type="EMBL" id="TFJ85256.1"/>
    </source>
</evidence>
<feature type="compositionally biased region" description="Acidic residues" evidence="2">
    <location>
        <begin position="355"/>
        <end position="367"/>
    </location>
</feature>
<organism evidence="3 4">
    <name type="scientific">Nannochloropsis salina CCMP1776</name>
    <dbReference type="NCBI Taxonomy" id="1027361"/>
    <lineage>
        <taxon>Eukaryota</taxon>
        <taxon>Sar</taxon>
        <taxon>Stramenopiles</taxon>
        <taxon>Ochrophyta</taxon>
        <taxon>Eustigmatophyceae</taxon>
        <taxon>Eustigmatales</taxon>
        <taxon>Monodopsidaceae</taxon>
        <taxon>Microchloropsis</taxon>
        <taxon>Microchloropsis salina</taxon>
    </lineage>
</organism>
<feature type="region of interest" description="Disordered" evidence="2">
    <location>
        <begin position="86"/>
        <end position="127"/>
    </location>
</feature>
<proteinExistence type="predicted"/>
<dbReference type="AlphaFoldDB" id="A0A4D9D1J1"/>
<accession>A0A4D9D1J1</accession>
<comment type="caution">
    <text evidence="3">The sequence shown here is derived from an EMBL/GenBank/DDBJ whole genome shotgun (WGS) entry which is preliminary data.</text>
</comment>
<protein>
    <submittedName>
        <fullName evidence="3">Uncharacterized protein</fullName>
    </submittedName>
</protein>
<feature type="compositionally biased region" description="Basic and acidic residues" evidence="2">
    <location>
        <begin position="292"/>
        <end position="310"/>
    </location>
</feature>
<feature type="region of interest" description="Disordered" evidence="2">
    <location>
        <begin position="251"/>
        <end position="391"/>
    </location>
</feature>
<evidence type="ECO:0000313" key="4">
    <source>
        <dbReference type="Proteomes" id="UP000355283"/>
    </source>
</evidence>